<organism evidence="2 3">
    <name type="scientific">Romanomermis culicivorax</name>
    <name type="common">Nematode worm</name>
    <dbReference type="NCBI Taxonomy" id="13658"/>
    <lineage>
        <taxon>Eukaryota</taxon>
        <taxon>Metazoa</taxon>
        <taxon>Ecdysozoa</taxon>
        <taxon>Nematoda</taxon>
        <taxon>Enoplea</taxon>
        <taxon>Dorylaimia</taxon>
        <taxon>Mermithida</taxon>
        <taxon>Mermithoidea</taxon>
        <taxon>Mermithidae</taxon>
        <taxon>Romanomermis</taxon>
    </lineage>
</organism>
<feature type="transmembrane region" description="Helical" evidence="1">
    <location>
        <begin position="64"/>
        <end position="83"/>
    </location>
</feature>
<evidence type="ECO:0000313" key="2">
    <source>
        <dbReference type="Proteomes" id="UP000887565"/>
    </source>
</evidence>
<dbReference type="AlphaFoldDB" id="A0A915J9A3"/>
<feature type="transmembrane region" description="Helical" evidence="1">
    <location>
        <begin position="20"/>
        <end position="43"/>
    </location>
</feature>
<dbReference type="Proteomes" id="UP000887565">
    <property type="component" value="Unplaced"/>
</dbReference>
<keyword evidence="1" id="KW-0812">Transmembrane</keyword>
<sequence length="136" mass="15500">MGFVAMSIYQFLPTGHYAFYSSVIATLCIIFVSYTSCIVACYVQLRDQALSTNQRRQYHTEMKFMFQAMTLACIIVVEESSYHLTNGGLVYQVLYMVYGGLAPIVHLVTNSEIRNLLKNLICKHLLRRNNVVSQVT</sequence>
<feature type="transmembrane region" description="Helical" evidence="1">
    <location>
        <begin position="89"/>
        <end position="108"/>
    </location>
</feature>
<keyword evidence="2" id="KW-1185">Reference proteome</keyword>
<dbReference type="WBParaSite" id="nRc.2.0.1.t22334-RA">
    <property type="protein sequence ID" value="nRc.2.0.1.t22334-RA"/>
    <property type="gene ID" value="nRc.2.0.1.g22334"/>
</dbReference>
<protein>
    <submittedName>
        <fullName evidence="3">Uncharacterized protein</fullName>
    </submittedName>
</protein>
<accession>A0A915J9A3</accession>
<reference evidence="3" key="1">
    <citation type="submission" date="2022-11" db="UniProtKB">
        <authorList>
            <consortium name="WormBaseParasite"/>
        </authorList>
    </citation>
    <scope>IDENTIFICATION</scope>
</reference>
<evidence type="ECO:0000256" key="1">
    <source>
        <dbReference type="SAM" id="Phobius"/>
    </source>
</evidence>
<keyword evidence="1" id="KW-1133">Transmembrane helix</keyword>
<proteinExistence type="predicted"/>
<name>A0A915J9A3_ROMCU</name>
<evidence type="ECO:0000313" key="3">
    <source>
        <dbReference type="WBParaSite" id="nRc.2.0.1.t22334-RA"/>
    </source>
</evidence>
<keyword evidence="1" id="KW-0472">Membrane</keyword>
<dbReference type="SUPFAM" id="SSF81321">
    <property type="entry name" value="Family A G protein-coupled receptor-like"/>
    <property type="match status" value="1"/>
</dbReference>